<keyword evidence="2" id="KW-0812">Transmembrane</keyword>
<keyword evidence="2" id="KW-0472">Membrane</keyword>
<evidence type="ECO:0000256" key="2">
    <source>
        <dbReference type="SAM" id="Phobius"/>
    </source>
</evidence>
<keyword evidence="2" id="KW-1133">Transmembrane helix</keyword>
<proteinExistence type="predicted"/>
<dbReference type="OrthoDB" id="7595841at2"/>
<protein>
    <submittedName>
        <fullName evidence="3">LapA family protein</fullName>
    </submittedName>
</protein>
<evidence type="ECO:0000313" key="3">
    <source>
        <dbReference type="EMBL" id="TXC74299.1"/>
    </source>
</evidence>
<dbReference type="AlphaFoldDB" id="A0A5C6UMW0"/>
<evidence type="ECO:0000256" key="1">
    <source>
        <dbReference type="SAM" id="MobiDB-lite"/>
    </source>
</evidence>
<dbReference type="Proteomes" id="UP000321129">
    <property type="component" value="Unassembled WGS sequence"/>
</dbReference>
<gene>
    <name evidence="3" type="ORF">FSZ31_06270</name>
</gene>
<feature type="region of interest" description="Disordered" evidence="1">
    <location>
        <begin position="93"/>
        <end position="127"/>
    </location>
</feature>
<keyword evidence="4" id="KW-1185">Reference proteome</keyword>
<dbReference type="EMBL" id="VOPY01000001">
    <property type="protein sequence ID" value="TXC74299.1"/>
    <property type="molecule type" value="Genomic_DNA"/>
</dbReference>
<name>A0A5C6UMW0_9SPHN</name>
<organism evidence="3 4">
    <name type="scientific">Flavisphingopyxis soli</name>
    <dbReference type="NCBI Taxonomy" id="2601267"/>
    <lineage>
        <taxon>Bacteria</taxon>
        <taxon>Pseudomonadati</taxon>
        <taxon>Pseudomonadota</taxon>
        <taxon>Alphaproteobacteria</taxon>
        <taxon>Sphingomonadales</taxon>
        <taxon>Sphingopyxidaceae</taxon>
        <taxon>Flavisphingopyxis</taxon>
    </lineage>
</organism>
<dbReference type="RefSeq" id="WP_147122313.1">
    <property type="nucleotide sequence ID" value="NZ_VOPY01000001.1"/>
</dbReference>
<accession>A0A5C6UMW0</accession>
<evidence type="ECO:0000313" key="4">
    <source>
        <dbReference type="Proteomes" id="UP000321129"/>
    </source>
</evidence>
<comment type="caution">
    <text evidence="3">The sequence shown here is derived from an EMBL/GenBank/DDBJ whole genome shotgun (WGS) entry which is preliminary data.</text>
</comment>
<sequence length="127" mass="14141">MQALRTIIWVMLAVLVVVFAMFNWVPATVRFWPGMVLETKLPVIAIGAFLLGSLPLWLTHRITKWRLSRQLDTSQRELEIYRGKDVSHVSAAAAAKSVDQRPTNLEAPAPAPAPSPTTADRDIVDRP</sequence>
<reference evidence="3 4" key="1">
    <citation type="submission" date="2019-08" db="EMBL/GenBank/DDBJ databases">
        <title>Sphingorhabdus soil sp. nov., isolated from arctic soil.</title>
        <authorList>
            <person name="Liu Y."/>
        </authorList>
    </citation>
    <scope>NUCLEOTIDE SEQUENCE [LARGE SCALE GENOMIC DNA]</scope>
    <source>
        <strain evidence="3 4">D-2Q-5-6</strain>
    </source>
</reference>
<feature type="transmembrane region" description="Helical" evidence="2">
    <location>
        <begin position="7"/>
        <end position="29"/>
    </location>
</feature>
<feature type="transmembrane region" description="Helical" evidence="2">
    <location>
        <begin position="41"/>
        <end position="59"/>
    </location>
</feature>